<gene>
    <name evidence="12" type="ORF">C8P66_10854</name>
</gene>
<dbReference type="InterPro" id="IPR029055">
    <property type="entry name" value="Ntn_hydrolases_N"/>
</dbReference>
<dbReference type="EMBL" id="QKYU01000008">
    <property type="protein sequence ID" value="PZW46775.1"/>
    <property type="molecule type" value="Genomic_DNA"/>
</dbReference>
<dbReference type="Proteomes" id="UP000249688">
    <property type="component" value="Unassembled WGS sequence"/>
</dbReference>
<dbReference type="CDD" id="cd01991">
    <property type="entry name" value="Asn_synthase_B_C"/>
    <property type="match status" value="1"/>
</dbReference>
<dbReference type="OrthoDB" id="9763290at2"/>
<keyword evidence="5 9" id="KW-0067">ATP-binding</keyword>
<dbReference type="CDD" id="cd00712">
    <property type="entry name" value="AsnB"/>
    <property type="match status" value="1"/>
</dbReference>
<dbReference type="InterPro" id="IPR006426">
    <property type="entry name" value="Asn_synth_AEB"/>
</dbReference>
<dbReference type="Gene3D" id="3.40.50.620">
    <property type="entry name" value="HUPs"/>
    <property type="match status" value="1"/>
</dbReference>
<dbReference type="RefSeq" id="WP_111397803.1">
    <property type="nucleotide sequence ID" value="NZ_QKYU01000008.1"/>
</dbReference>
<evidence type="ECO:0000256" key="5">
    <source>
        <dbReference type="ARBA" id="ARBA00022840"/>
    </source>
</evidence>
<keyword evidence="8" id="KW-0061">Asparagine biosynthesis</keyword>
<proteinExistence type="inferred from homology"/>
<keyword evidence="13" id="KW-1185">Reference proteome</keyword>
<dbReference type="InterPro" id="IPR051786">
    <property type="entry name" value="ASN_synthetase/amidase"/>
</dbReference>
<dbReference type="Pfam" id="PF00733">
    <property type="entry name" value="Asn_synthase"/>
    <property type="match status" value="1"/>
</dbReference>
<evidence type="ECO:0000256" key="2">
    <source>
        <dbReference type="ARBA" id="ARBA00005752"/>
    </source>
</evidence>
<evidence type="ECO:0000256" key="8">
    <source>
        <dbReference type="PIRSR" id="PIRSR001589-1"/>
    </source>
</evidence>
<dbReference type="GO" id="GO:0004066">
    <property type="term" value="F:asparagine synthase (glutamine-hydrolyzing) activity"/>
    <property type="evidence" value="ECO:0007669"/>
    <property type="project" value="UniProtKB-EC"/>
</dbReference>
<evidence type="ECO:0000313" key="13">
    <source>
        <dbReference type="Proteomes" id="UP000249688"/>
    </source>
</evidence>
<organism evidence="12 13">
    <name type="scientific">Humitalea rosea</name>
    <dbReference type="NCBI Taxonomy" id="990373"/>
    <lineage>
        <taxon>Bacteria</taxon>
        <taxon>Pseudomonadati</taxon>
        <taxon>Pseudomonadota</taxon>
        <taxon>Alphaproteobacteria</taxon>
        <taxon>Acetobacterales</taxon>
        <taxon>Roseomonadaceae</taxon>
        <taxon>Humitalea</taxon>
    </lineage>
</organism>
<keyword evidence="4 9" id="KW-0547">Nucleotide-binding</keyword>
<dbReference type="AlphaFoldDB" id="A0A2W7IIP2"/>
<evidence type="ECO:0000256" key="6">
    <source>
        <dbReference type="ARBA" id="ARBA00022962"/>
    </source>
</evidence>
<feature type="site" description="Important for beta-aspartyl-AMP intermediate formation" evidence="10">
    <location>
        <position position="364"/>
    </location>
</feature>
<comment type="pathway">
    <text evidence="1">Amino-acid biosynthesis; L-asparagine biosynthesis; L-asparagine from L-aspartate (L-Gln route): step 1/1.</text>
</comment>
<dbReference type="Pfam" id="PF13537">
    <property type="entry name" value="GATase_7"/>
    <property type="match status" value="1"/>
</dbReference>
<dbReference type="InterPro" id="IPR033738">
    <property type="entry name" value="AsnB_N"/>
</dbReference>
<evidence type="ECO:0000256" key="7">
    <source>
        <dbReference type="ARBA" id="ARBA00048741"/>
    </source>
</evidence>
<feature type="binding site" evidence="9">
    <location>
        <position position="100"/>
    </location>
    <ligand>
        <name>L-glutamine</name>
        <dbReference type="ChEBI" id="CHEBI:58359"/>
    </ligand>
</feature>
<name>A0A2W7IIP2_9PROT</name>
<dbReference type="PIRSF" id="PIRSF001589">
    <property type="entry name" value="Asn_synthetase_glu-h"/>
    <property type="match status" value="1"/>
</dbReference>
<sequence>MCAVVGLFHPTSPRSPDSGLVRRMADALRHRGPDGAGYHAEPGLALGHRRLAIVDLAGGAQPMSNADGSLVISFNGEIYNHEALRRDLEALGHHFRTRSDTEAILHAWREWGPGCLDRLNGMFAFALWDRERGQLVLARDRLGEKPLHYARLPDGTIAFASEIAGLLMLPGLSRRLDPTALDDFLALGYVPDPNTIYADIRRLPPAHYLVLHRASIGALPPPRRYWQPPTQVVAAPRDGGRELASRLHEAVRLRLMSDVPLGCFLSGGIDSGAITTLAAAATKGPLDSFTIGFDGECDERAQAAHLAAQLGTRHHEAMATSDYVAAARHQAALFGEPFGDVSAIPTLAVCRLARRHVTVALSGDGGDEVFAGYRRYRWHQMAEAVRRHIPARIRRPVIGGLARAYPKLDRAPRWLRAKHTLTEISLDSALGYYGTVSRIGQERRRALLSPGMRAAVDGHDPAARFGALMEECDPDDSLLQAQYADLHTYLPGDILTKVDRTSMAVSLEVRPPLLDPTLAAWGLALPAGLKLQGGQGKHLLRVALRSILPAEVLQRRKQGFAAPIGQQLRAQAGAVRARLLGGPMLDSGVFDAPALARLVDQHMAGSFDHSQALWQLLVLEGFLADIGGMRLTMPEERLAVPSP</sequence>
<dbReference type="Gene3D" id="3.60.20.10">
    <property type="entry name" value="Glutamine Phosphoribosylpyrophosphate, subunit 1, domain 1"/>
    <property type="match status" value="1"/>
</dbReference>
<reference evidence="12 13" key="1">
    <citation type="submission" date="2018-06" db="EMBL/GenBank/DDBJ databases">
        <title>Genomic Encyclopedia of Archaeal and Bacterial Type Strains, Phase II (KMG-II): from individual species to whole genera.</title>
        <authorList>
            <person name="Goeker M."/>
        </authorList>
    </citation>
    <scope>NUCLEOTIDE SEQUENCE [LARGE SCALE GENOMIC DNA]</scope>
    <source>
        <strain evidence="12 13">DSM 24525</strain>
    </source>
</reference>
<protein>
    <recommendedName>
        <fullName evidence="3">asparagine synthase (glutamine-hydrolyzing)</fullName>
        <ecNumber evidence="3">6.3.5.4</ecNumber>
    </recommendedName>
</protein>
<dbReference type="GO" id="GO:0006529">
    <property type="term" value="P:asparagine biosynthetic process"/>
    <property type="evidence" value="ECO:0007669"/>
    <property type="project" value="UniProtKB-KW"/>
</dbReference>
<feature type="binding site" evidence="9">
    <location>
        <position position="291"/>
    </location>
    <ligand>
        <name>ATP</name>
        <dbReference type="ChEBI" id="CHEBI:30616"/>
    </ligand>
</feature>
<dbReference type="PROSITE" id="PS51278">
    <property type="entry name" value="GATASE_TYPE_2"/>
    <property type="match status" value="1"/>
</dbReference>
<dbReference type="PANTHER" id="PTHR43284">
    <property type="entry name" value="ASPARAGINE SYNTHETASE (GLUTAMINE-HYDROLYZING)"/>
    <property type="match status" value="1"/>
</dbReference>
<dbReference type="SUPFAM" id="SSF52402">
    <property type="entry name" value="Adenine nucleotide alpha hydrolases-like"/>
    <property type="match status" value="1"/>
</dbReference>
<evidence type="ECO:0000313" key="12">
    <source>
        <dbReference type="EMBL" id="PZW46775.1"/>
    </source>
</evidence>
<accession>A0A2W7IIP2</accession>
<dbReference type="SUPFAM" id="SSF56235">
    <property type="entry name" value="N-terminal nucleophile aminohydrolases (Ntn hydrolases)"/>
    <property type="match status" value="1"/>
</dbReference>
<dbReference type="InterPro" id="IPR001962">
    <property type="entry name" value="Asn_synthase"/>
</dbReference>
<dbReference type="InterPro" id="IPR017932">
    <property type="entry name" value="GATase_2_dom"/>
</dbReference>
<evidence type="ECO:0000256" key="3">
    <source>
        <dbReference type="ARBA" id="ARBA00012737"/>
    </source>
</evidence>
<keyword evidence="8" id="KW-0028">Amino-acid biosynthesis</keyword>
<dbReference type="InterPro" id="IPR014729">
    <property type="entry name" value="Rossmann-like_a/b/a_fold"/>
</dbReference>
<evidence type="ECO:0000256" key="10">
    <source>
        <dbReference type="PIRSR" id="PIRSR001589-3"/>
    </source>
</evidence>
<feature type="domain" description="Glutamine amidotransferase type-2" evidence="11">
    <location>
        <begin position="2"/>
        <end position="214"/>
    </location>
</feature>
<comment type="catalytic activity">
    <reaction evidence="7">
        <text>L-aspartate + L-glutamine + ATP + H2O = L-asparagine + L-glutamate + AMP + diphosphate + H(+)</text>
        <dbReference type="Rhea" id="RHEA:12228"/>
        <dbReference type="ChEBI" id="CHEBI:15377"/>
        <dbReference type="ChEBI" id="CHEBI:15378"/>
        <dbReference type="ChEBI" id="CHEBI:29985"/>
        <dbReference type="ChEBI" id="CHEBI:29991"/>
        <dbReference type="ChEBI" id="CHEBI:30616"/>
        <dbReference type="ChEBI" id="CHEBI:33019"/>
        <dbReference type="ChEBI" id="CHEBI:58048"/>
        <dbReference type="ChEBI" id="CHEBI:58359"/>
        <dbReference type="ChEBI" id="CHEBI:456215"/>
        <dbReference type="EC" id="6.3.5.4"/>
    </reaction>
</comment>
<dbReference type="EC" id="6.3.5.4" evidence="3"/>
<dbReference type="GO" id="GO:0005524">
    <property type="term" value="F:ATP binding"/>
    <property type="evidence" value="ECO:0007669"/>
    <property type="project" value="UniProtKB-KW"/>
</dbReference>
<feature type="binding site" evidence="9">
    <location>
        <begin position="362"/>
        <end position="363"/>
    </location>
    <ligand>
        <name>ATP</name>
        <dbReference type="ChEBI" id="CHEBI:30616"/>
    </ligand>
</feature>
<dbReference type="NCBIfam" id="TIGR01536">
    <property type="entry name" value="asn_synth_AEB"/>
    <property type="match status" value="1"/>
</dbReference>
<dbReference type="GO" id="GO:0005829">
    <property type="term" value="C:cytosol"/>
    <property type="evidence" value="ECO:0007669"/>
    <property type="project" value="TreeGrafter"/>
</dbReference>
<dbReference type="PANTHER" id="PTHR43284:SF1">
    <property type="entry name" value="ASPARAGINE SYNTHETASE"/>
    <property type="match status" value="1"/>
</dbReference>
<evidence type="ECO:0000256" key="4">
    <source>
        <dbReference type="ARBA" id="ARBA00022741"/>
    </source>
</evidence>
<evidence type="ECO:0000256" key="9">
    <source>
        <dbReference type="PIRSR" id="PIRSR001589-2"/>
    </source>
</evidence>
<evidence type="ECO:0000256" key="1">
    <source>
        <dbReference type="ARBA" id="ARBA00005187"/>
    </source>
</evidence>
<evidence type="ECO:0000259" key="11">
    <source>
        <dbReference type="PROSITE" id="PS51278"/>
    </source>
</evidence>
<comment type="caution">
    <text evidence="12">The sequence shown here is derived from an EMBL/GenBank/DDBJ whole genome shotgun (WGS) entry which is preliminary data.</text>
</comment>
<keyword evidence="6 8" id="KW-0315">Glutamine amidotransferase</keyword>
<comment type="similarity">
    <text evidence="2">Belongs to the asparagine synthetase family.</text>
</comment>
<feature type="active site" description="For GATase activity" evidence="8">
    <location>
        <position position="2"/>
    </location>
</feature>